<comment type="similarity">
    <text evidence="1 3">Belongs to the short-chain dehydrogenases/reductases (SDR) family.</text>
</comment>
<dbReference type="PANTHER" id="PTHR43391:SF82">
    <property type="entry name" value="OXIDOREDUCTASE SADH-RELATED"/>
    <property type="match status" value="1"/>
</dbReference>
<evidence type="ECO:0000313" key="5">
    <source>
        <dbReference type="EMBL" id="GAA3162510.1"/>
    </source>
</evidence>
<dbReference type="InterPro" id="IPR002347">
    <property type="entry name" value="SDR_fam"/>
</dbReference>
<feature type="domain" description="Ketoreductase" evidence="4">
    <location>
        <begin position="8"/>
        <end position="183"/>
    </location>
</feature>
<gene>
    <name evidence="5" type="ORF">GCM10010531_12940</name>
</gene>
<keyword evidence="2" id="KW-0560">Oxidoreductase</keyword>
<evidence type="ECO:0000313" key="6">
    <source>
        <dbReference type="Proteomes" id="UP001499924"/>
    </source>
</evidence>
<dbReference type="Pfam" id="PF00106">
    <property type="entry name" value="adh_short"/>
    <property type="match status" value="1"/>
</dbReference>
<dbReference type="SMART" id="SM00822">
    <property type="entry name" value="PKS_KR"/>
    <property type="match status" value="1"/>
</dbReference>
<dbReference type="Proteomes" id="UP001499924">
    <property type="component" value="Unassembled WGS sequence"/>
</dbReference>
<reference evidence="6" key="1">
    <citation type="journal article" date="2019" name="Int. J. Syst. Evol. Microbiol.">
        <title>The Global Catalogue of Microorganisms (GCM) 10K type strain sequencing project: providing services to taxonomists for standard genome sequencing and annotation.</title>
        <authorList>
            <consortium name="The Broad Institute Genomics Platform"/>
            <consortium name="The Broad Institute Genome Sequencing Center for Infectious Disease"/>
            <person name="Wu L."/>
            <person name="Ma J."/>
        </authorList>
    </citation>
    <scope>NUCLEOTIDE SEQUENCE [LARGE SCALE GENOMIC DNA]</scope>
    <source>
        <strain evidence="6">JCM 15614</strain>
    </source>
</reference>
<proteinExistence type="inferred from homology"/>
<evidence type="ECO:0000256" key="1">
    <source>
        <dbReference type="ARBA" id="ARBA00006484"/>
    </source>
</evidence>
<protein>
    <submittedName>
        <fullName evidence="5">SDR family oxidoreductase</fullName>
    </submittedName>
</protein>
<evidence type="ECO:0000256" key="3">
    <source>
        <dbReference type="RuleBase" id="RU000363"/>
    </source>
</evidence>
<dbReference type="Gene3D" id="3.40.50.720">
    <property type="entry name" value="NAD(P)-binding Rossmann-like Domain"/>
    <property type="match status" value="1"/>
</dbReference>
<evidence type="ECO:0000259" key="4">
    <source>
        <dbReference type="SMART" id="SM00822"/>
    </source>
</evidence>
<name>A0ABP6P0G0_9ACTN</name>
<dbReference type="PANTHER" id="PTHR43391">
    <property type="entry name" value="RETINOL DEHYDROGENASE-RELATED"/>
    <property type="match status" value="1"/>
</dbReference>
<dbReference type="PRINTS" id="PR00080">
    <property type="entry name" value="SDRFAMILY"/>
</dbReference>
<comment type="caution">
    <text evidence="5">The sequence shown here is derived from an EMBL/GenBank/DDBJ whole genome shotgun (WGS) entry which is preliminary data.</text>
</comment>
<organism evidence="5 6">
    <name type="scientific">Blastococcus jejuensis</name>
    <dbReference type="NCBI Taxonomy" id="351224"/>
    <lineage>
        <taxon>Bacteria</taxon>
        <taxon>Bacillati</taxon>
        <taxon>Actinomycetota</taxon>
        <taxon>Actinomycetes</taxon>
        <taxon>Geodermatophilales</taxon>
        <taxon>Geodermatophilaceae</taxon>
        <taxon>Blastococcus</taxon>
    </lineage>
</organism>
<dbReference type="PRINTS" id="PR00081">
    <property type="entry name" value="GDHRDH"/>
</dbReference>
<dbReference type="InterPro" id="IPR036291">
    <property type="entry name" value="NAD(P)-bd_dom_sf"/>
</dbReference>
<sequence length="261" mass="27313">MHTGSSTGSVLVTGAARGIGLAIADRFLAGGWRVGMVDVDGAAVTEAARGRAGAEPGVLDVRDADQWRATLSRFCGDGRLDVLVNNAGVLASGPFADTDVEAHRRMVDINLTGVVHGAALGFPYLRRADRGLLLNLCSASALYGQPALATYGATKAAVKSLTEALELEWRADGVRVRSLIPLFVATDMAAVVAQGAASVGRLGVRLTPQDVAAAAWRVVHERRVPLRGPHRAVGRQTKVLTAAAAVTPDWANRLVNARLAR</sequence>
<dbReference type="EMBL" id="BAAAVV010000002">
    <property type="protein sequence ID" value="GAA3162510.1"/>
    <property type="molecule type" value="Genomic_DNA"/>
</dbReference>
<dbReference type="NCBIfam" id="NF006123">
    <property type="entry name" value="PRK08267.1"/>
    <property type="match status" value="1"/>
</dbReference>
<dbReference type="RefSeq" id="WP_344687860.1">
    <property type="nucleotide sequence ID" value="NZ_BAAAVV010000002.1"/>
</dbReference>
<evidence type="ECO:0000256" key="2">
    <source>
        <dbReference type="ARBA" id="ARBA00023002"/>
    </source>
</evidence>
<dbReference type="InterPro" id="IPR057326">
    <property type="entry name" value="KR_dom"/>
</dbReference>
<accession>A0ABP6P0G0</accession>
<keyword evidence="6" id="KW-1185">Reference proteome</keyword>
<dbReference type="SUPFAM" id="SSF51735">
    <property type="entry name" value="NAD(P)-binding Rossmann-fold domains"/>
    <property type="match status" value="1"/>
</dbReference>